<dbReference type="PANTHER" id="PTHR30251">
    <property type="entry name" value="PILUS ASSEMBLY CHAPERONE"/>
    <property type="match status" value="1"/>
</dbReference>
<gene>
    <name evidence="8" type="ORF">SAMN04490201_4765</name>
</gene>
<evidence type="ECO:0000256" key="5">
    <source>
        <dbReference type="ARBA" id="ARBA00023186"/>
    </source>
</evidence>
<proteinExistence type="inferred from homology"/>
<evidence type="ECO:0000256" key="4">
    <source>
        <dbReference type="ARBA" id="ARBA00022764"/>
    </source>
</evidence>
<dbReference type="PRINTS" id="PR00969">
    <property type="entry name" value="CHAPERONPILI"/>
</dbReference>
<dbReference type="InterPro" id="IPR008962">
    <property type="entry name" value="PapD-like_sf"/>
</dbReference>
<feature type="domain" description="Pili assembly chaperone N-terminal" evidence="6">
    <location>
        <begin position="39"/>
        <end position="155"/>
    </location>
</feature>
<dbReference type="InterPro" id="IPR001829">
    <property type="entry name" value="Pili_assmbl_chaperone_bac"/>
</dbReference>
<sequence length="258" mass="28306">MSSLNVHTRSETIDMLLPNLNTVALLITLFLCSQAQAAITLSSTRVVFEGNKKEASVTVRNLGTDERLIQSWLDSDLPGMSSASIPFAITPPLAHMAGQSRQILRILYKGVGVPTDKESVFWLNVQEIPKTAEGENILQLAVRQRIKFFYRPTGLPGTAKEAPEVLTWTIEGRNLIIKNPTAYYVTLTDIHIKSADYTSAPINNFMLAPGDTKYLDIPGLPRTSSMTLTTGSIDDFGAKNVYSTSLSTTPTHLKPLQP</sequence>
<accession>A0ABY0W680</accession>
<evidence type="ECO:0000256" key="1">
    <source>
        <dbReference type="ARBA" id="ARBA00004418"/>
    </source>
</evidence>
<dbReference type="InterPro" id="IPR050643">
    <property type="entry name" value="Periplasmic_pilus_chap"/>
</dbReference>
<evidence type="ECO:0000256" key="2">
    <source>
        <dbReference type="ARBA" id="ARBA00007399"/>
    </source>
</evidence>
<dbReference type="InterPro" id="IPR016147">
    <property type="entry name" value="Pili_assmbl_chaperone_N"/>
</dbReference>
<dbReference type="PANTHER" id="PTHR30251:SF2">
    <property type="entry name" value="FIMBRIAL CHAPERONE YADV-RELATED"/>
    <property type="match status" value="1"/>
</dbReference>
<keyword evidence="4" id="KW-0574">Periplasm</keyword>
<evidence type="ECO:0000259" key="6">
    <source>
        <dbReference type="Pfam" id="PF00345"/>
    </source>
</evidence>
<dbReference type="InterPro" id="IPR016148">
    <property type="entry name" value="Pili_assmbl_chaperone_C"/>
</dbReference>
<protein>
    <submittedName>
        <fullName evidence="8">P pilus assembly protein, chaperone PapD</fullName>
    </submittedName>
</protein>
<comment type="subcellular location">
    <subcellularLocation>
        <location evidence="1">Periplasm</location>
    </subcellularLocation>
</comment>
<evidence type="ECO:0000256" key="3">
    <source>
        <dbReference type="ARBA" id="ARBA00022729"/>
    </source>
</evidence>
<dbReference type="Gene3D" id="2.60.40.10">
    <property type="entry name" value="Immunoglobulins"/>
    <property type="match status" value="2"/>
</dbReference>
<dbReference type="Pfam" id="PF02753">
    <property type="entry name" value="PapD_C"/>
    <property type="match status" value="1"/>
</dbReference>
<keyword evidence="9" id="KW-1185">Reference proteome</keyword>
<dbReference type="SUPFAM" id="SSF49584">
    <property type="entry name" value="Periplasmic chaperone C-domain"/>
    <property type="match status" value="1"/>
</dbReference>
<keyword evidence="5" id="KW-0143">Chaperone</keyword>
<keyword evidence="3" id="KW-0732">Signal</keyword>
<evidence type="ECO:0000259" key="7">
    <source>
        <dbReference type="Pfam" id="PF02753"/>
    </source>
</evidence>
<feature type="domain" description="Pili assembly chaperone C-terminal" evidence="7">
    <location>
        <begin position="177"/>
        <end position="239"/>
    </location>
</feature>
<reference evidence="8 9" key="1">
    <citation type="submission" date="2016-10" db="EMBL/GenBank/DDBJ databases">
        <authorList>
            <person name="Varghese N."/>
            <person name="Submissions S."/>
        </authorList>
    </citation>
    <scope>NUCLEOTIDE SEQUENCE [LARGE SCALE GENOMIC DNA]</scope>
    <source>
        <strain evidence="8 9">BS3667</strain>
    </source>
</reference>
<evidence type="ECO:0000313" key="8">
    <source>
        <dbReference type="EMBL" id="SDU74695.1"/>
    </source>
</evidence>
<dbReference type="InterPro" id="IPR013783">
    <property type="entry name" value="Ig-like_fold"/>
</dbReference>
<dbReference type="SUPFAM" id="SSF49354">
    <property type="entry name" value="PapD-like"/>
    <property type="match status" value="1"/>
</dbReference>
<dbReference type="Proteomes" id="UP000182058">
    <property type="component" value="Chromosome I"/>
</dbReference>
<evidence type="ECO:0000313" key="9">
    <source>
        <dbReference type="Proteomes" id="UP000182058"/>
    </source>
</evidence>
<dbReference type="Pfam" id="PF00345">
    <property type="entry name" value="PapD_N"/>
    <property type="match status" value="1"/>
</dbReference>
<organism evidence="8 9">
    <name type="scientific">Pseudomonas psychrophila</name>
    <dbReference type="NCBI Taxonomy" id="122355"/>
    <lineage>
        <taxon>Bacteria</taxon>
        <taxon>Pseudomonadati</taxon>
        <taxon>Pseudomonadota</taxon>
        <taxon>Gammaproteobacteria</taxon>
        <taxon>Pseudomonadales</taxon>
        <taxon>Pseudomonadaceae</taxon>
        <taxon>Pseudomonas</taxon>
    </lineage>
</organism>
<dbReference type="EMBL" id="LT629795">
    <property type="protein sequence ID" value="SDU74695.1"/>
    <property type="molecule type" value="Genomic_DNA"/>
</dbReference>
<comment type="similarity">
    <text evidence="2">Belongs to the periplasmic pilus chaperone family.</text>
</comment>
<dbReference type="InterPro" id="IPR036316">
    <property type="entry name" value="Pili_assmbl_chap_C_dom_sf"/>
</dbReference>
<name>A0ABY0W680_9PSED</name>